<protein>
    <submittedName>
        <fullName evidence="1">DUF2931 family protein</fullName>
    </submittedName>
</protein>
<evidence type="ECO:0000313" key="2">
    <source>
        <dbReference type="Proteomes" id="UP000625247"/>
    </source>
</evidence>
<dbReference type="EMBL" id="JACYNP010000014">
    <property type="protein sequence ID" value="MBD8124093.1"/>
    <property type="molecule type" value="Genomic_DNA"/>
</dbReference>
<accession>A0ABR9AD99</accession>
<comment type="caution">
    <text evidence="1">The sequence shown here is derived from an EMBL/GenBank/DDBJ whole genome shotgun (WGS) entry which is preliminary data.</text>
</comment>
<gene>
    <name evidence="1" type="ORF">IFT62_23095</name>
</gene>
<dbReference type="Proteomes" id="UP000625247">
    <property type="component" value="Unassembled WGS sequence"/>
</dbReference>
<reference evidence="1 2" key="1">
    <citation type="journal article" date="2020" name="FEMS Microbiol. Ecol.">
        <title>Temporal dynamics of bacterial communities during seed development and maturation.</title>
        <authorList>
            <person name="Chesneau G."/>
            <person name="Torres-Cortes G."/>
            <person name="Briand M."/>
            <person name="Darrasse A."/>
            <person name="Preveaux A."/>
            <person name="Marais C."/>
            <person name="Jacques M.A."/>
            <person name="Shade A."/>
            <person name="Barret M."/>
        </authorList>
    </citation>
    <scope>NUCLEOTIDE SEQUENCE [LARGE SCALE GENOMIC DNA]</scope>
    <source>
        <strain evidence="1 2">CFBP13723</strain>
    </source>
</reference>
<dbReference type="InterPro" id="IPR021326">
    <property type="entry name" value="DUF2931"/>
</dbReference>
<organism evidence="1 2">
    <name type="scientific">Pseudomonas lutea</name>
    <dbReference type="NCBI Taxonomy" id="243924"/>
    <lineage>
        <taxon>Bacteria</taxon>
        <taxon>Pseudomonadati</taxon>
        <taxon>Pseudomonadota</taxon>
        <taxon>Gammaproteobacteria</taxon>
        <taxon>Pseudomonadales</taxon>
        <taxon>Pseudomonadaceae</taxon>
        <taxon>Pseudomonas</taxon>
    </lineage>
</organism>
<evidence type="ECO:0000313" key="1">
    <source>
        <dbReference type="EMBL" id="MBD8124093.1"/>
    </source>
</evidence>
<sequence>MTLRKASSSPASAPSMDELIGSLWAGRGRISCQGRSLMLTNLPPFFDHSRHKLLVHRLPIALDVLAFEGEERLSQPFVERVGWGKGKYLKADLPKEMYIRWQSLVEPQIYHARIDIPESIRKLMLKGEKTFCRADAKWITDYRKAIVIGLAPGGIVKVWVTGPCLSPIEVTRVQAKIDPTGPNDGLSDGKFVQPSAESKAYVEKFGIPYGSR</sequence>
<proteinExistence type="predicted"/>
<keyword evidence="2" id="KW-1185">Reference proteome</keyword>
<dbReference type="Pfam" id="PF11153">
    <property type="entry name" value="DUF2931"/>
    <property type="match status" value="1"/>
</dbReference>
<name>A0ABR9AD99_9PSED</name>